<name>A0A538TDC7_UNCEI</name>
<dbReference type="InterPro" id="IPR017441">
    <property type="entry name" value="Protein_kinase_ATP_BS"/>
</dbReference>
<dbReference type="PROSITE" id="PS50011">
    <property type="entry name" value="PROTEIN_KINASE_DOM"/>
    <property type="match status" value="1"/>
</dbReference>
<evidence type="ECO:0000259" key="6">
    <source>
        <dbReference type="PROSITE" id="PS50011"/>
    </source>
</evidence>
<evidence type="ECO:0000256" key="2">
    <source>
        <dbReference type="ARBA" id="ARBA00022741"/>
    </source>
</evidence>
<dbReference type="PANTHER" id="PTHR43289:SF6">
    <property type="entry name" value="SERINE_THREONINE-PROTEIN KINASE NEKL-3"/>
    <property type="match status" value="1"/>
</dbReference>
<evidence type="ECO:0000313" key="7">
    <source>
        <dbReference type="EMBL" id="TMQ61597.1"/>
    </source>
</evidence>
<keyword evidence="7" id="KW-0723">Serine/threonine-protein kinase</keyword>
<feature type="non-terminal residue" evidence="7">
    <location>
        <position position="69"/>
    </location>
</feature>
<feature type="domain" description="Protein kinase" evidence="6">
    <location>
        <begin position="12"/>
        <end position="69"/>
    </location>
</feature>
<evidence type="ECO:0000256" key="4">
    <source>
        <dbReference type="ARBA" id="ARBA00022840"/>
    </source>
</evidence>
<dbReference type="PROSITE" id="PS00107">
    <property type="entry name" value="PROTEIN_KINASE_ATP"/>
    <property type="match status" value="1"/>
</dbReference>
<evidence type="ECO:0000256" key="3">
    <source>
        <dbReference type="ARBA" id="ARBA00022777"/>
    </source>
</evidence>
<evidence type="ECO:0000256" key="5">
    <source>
        <dbReference type="PROSITE-ProRule" id="PRU10141"/>
    </source>
</evidence>
<dbReference type="SUPFAM" id="SSF56112">
    <property type="entry name" value="Protein kinase-like (PK-like)"/>
    <property type="match status" value="1"/>
</dbReference>
<gene>
    <name evidence="7" type="ORF">E6K75_01035</name>
</gene>
<evidence type="ECO:0000256" key="1">
    <source>
        <dbReference type="ARBA" id="ARBA00022679"/>
    </source>
</evidence>
<keyword evidence="3 7" id="KW-0418">Kinase</keyword>
<proteinExistence type="predicted"/>
<feature type="binding site" evidence="5">
    <location>
        <position position="41"/>
    </location>
    <ligand>
        <name>ATP</name>
        <dbReference type="ChEBI" id="CHEBI:30616"/>
    </ligand>
</feature>
<dbReference type="PANTHER" id="PTHR43289">
    <property type="entry name" value="MITOGEN-ACTIVATED PROTEIN KINASE KINASE KINASE 20-RELATED"/>
    <property type="match status" value="1"/>
</dbReference>
<evidence type="ECO:0000313" key="8">
    <source>
        <dbReference type="Proteomes" id="UP000320913"/>
    </source>
</evidence>
<dbReference type="InterPro" id="IPR000719">
    <property type="entry name" value="Prot_kinase_dom"/>
</dbReference>
<organism evidence="7 8">
    <name type="scientific">Eiseniibacteriota bacterium</name>
    <dbReference type="NCBI Taxonomy" id="2212470"/>
    <lineage>
        <taxon>Bacteria</taxon>
        <taxon>Candidatus Eiseniibacteriota</taxon>
    </lineage>
</organism>
<reference evidence="7 8" key="1">
    <citation type="journal article" date="2019" name="Nat. Microbiol.">
        <title>Mediterranean grassland soil C-N compound turnover is dependent on rainfall and depth, and is mediated by genomically divergent microorganisms.</title>
        <authorList>
            <person name="Diamond S."/>
            <person name="Andeer P.F."/>
            <person name="Li Z."/>
            <person name="Crits-Christoph A."/>
            <person name="Burstein D."/>
            <person name="Anantharaman K."/>
            <person name="Lane K.R."/>
            <person name="Thomas B.C."/>
            <person name="Pan C."/>
            <person name="Northen T.R."/>
            <person name="Banfield J.F."/>
        </authorList>
    </citation>
    <scope>NUCLEOTIDE SEQUENCE [LARGE SCALE GENOMIC DNA]</scope>
    <source>
        <strain evidence="7">WS_5</strain>
    </source>
</reference>
<protein>
    <submittedName>
        <fullName evidence="7">Serine/threonine protein kinase</fullName>
    </submittedName>
</protein>
<dbReference type="AlphaFoldDB" id="A0A538TDC7"/>
<dbReference type="EMBL" id="VBOV01000025">
    <property type="protein sequence ID" value="TMQ61597.1"/>
    <property type="molecule type" value="Genomic_DNA"/>
</dbReference>
<dbReference type="Gene3D" id="3.30.200.20">
    <property type="entry name" value="Phosphorylase Kinase, domain 1"/>
    <property type="match status" value="1"/>
</dbReference>
<accession>A0A538TDC7</accession>
<keyword evidence="2 5" id="KW-0547">Nucleotide-binding</keyword>
<keyword evidence="4 5" id="KW-0067">ATP-binding</keyword>
<sequence length="69" mass="7422">MTIATGAFLGPYKILAPLGAGGMGEVYRARDTRLGRDVAVKVLPAAFASDPDRLRRFEHEARAAGQLNH</sequence>
<dbReference type="GO" id="GO:0005524">
    <property type="term" value="F:ATP binding"/>
    <property type="evidence" value="ECO:0007669"/>
    <property type="project" value="UniProtKB-UniRule"/>
</dbReference>
<dbReference type="GO" id="GO:0004674">
    <property type="term" value="F:protein serine/threonine kinase activity"/>
    <property type="evidence" value="ECO:0007669"/>
    <property type="project" value="UniProtKB-KW"/>
</dbReference>
<dbReference type="Proteomes" id="UP000320913">
    <property type="component" value="Unassembled WGS sequence"/>
</dbReference>
<comment type="caution">
    <text evidence="7">The sequence shown here is derived from an EMBL/GenBank/DDBJ whole genome shotgun (WGS) entry which is preliminary data.</text>
</comment>
<keyword evidence="1" id="KW-0808">Transferase</keyword>
<dbReference type="InterPro" id="IPR011009">
    <property type="entry name" value="Kinase-like_dom_sf"/>
</dbReference>